<dbReference type="InterPro" id="IPR011990">
    <property type="entry name" value="TPR-like_helical_dom_sf"/>
</dbReference>
<evidence type="ECO:0000256" key="2">
    <source>
        <dbReference type="PROSITE-ProRule" id="PRU00708"/>
    </source>
</evidence>
<dbReference type="PROSITE" id="PS51375">
    <property type="entry name" value="PPR"/>
    <property type="match status" value="2"/>
</dbReference>
<dbReference type="AlphaFoldDB" id="A0A371EGN9"/>
<feature type="repeat" description="PPR" evidence="2">
    <location>
        <begin position="89"/>
        <end position="123"/>
    </location>
</feature>
<feature type="domain" description="PROP1-like PPR" evidence="3">
    <location>
        <begin position="2"/>
        <end position="135"/>
    </location>
</feature>
<dbReference type="EMBL" id="QJKJ01014015">
    <property type="protein sequence ID" value="RDX65217.1"/>
    <property type="molecule type" value="Genomic_DNA"/>
</dbReference>
<dbReference type="Pfam" id="PF17177">
    <property type="entry name" value="PPR_long"/>
    <property type="match status" value="1"/>
</dbReference>
<reference evidence="4" key="1">
    <citation type="submission" date="2018-05" db="EMBL/GenBank/DDBJ databases">
        <title>Draft genome of Mucuna pruriens seed.</title>
        <authorList>
            <person name="Nnadi N.E."/>
            <person name="Vos R."/>
            <person name="Hasami M.H."/>
            <person name="Devisetty U.K."/>
            <person name="Aguiy J.C."/>
        </authorList>
    </citation>
    <scope>NUCLEOTIDE SEQUENCE [LARGE SCALE GENOMIC DNA]</scope>
    <source>
        <strain evidence="4">JCA_2017</strain>
    </source>
</reference>
<dbReference type="PANTHER" id="PTHR47262:SF1">
    <property type="entry name" value="OS02G0132600 PROTEIN"/>
    <property type="match status" value="1"/>
</dbReference>
<dbReference type="OrthoDB" id="1427847at2759"/>
<dbReference type="PANTHER" id="PTHR47262">
    <property type="entry name" value="OS02G0132600 PROTEIN"/>
    <property type="match status" value="1"/>
</dbReference>
<proteinExistence type="predicted"/>
<dbReference type="Proteomes" id="UP000257109">
    <property type="component" value="Unassembled WGS sequence"/>
</dbReference>
<comment type="caution">
    <text evidence="4">The sequence shown here is derived from an EMBL/GenBank/DDBJ whole genome shotgun (WGS) entry which is preliminary data.</text>
</comment>
<protein>
    <submittedName>
        <fullName evidence="4">Pentatricopeptide repeat-containing protein, mitochondrial</fullName>
    </submittedName>
</protein>
<feature type="non-terminal residue" evidence="4">
    <location>
        <position position="143"/>
    </location>
</feature>
<evidence type="ECO:0000259" key="3">
    <source>
        <dbReference type="Pfam" id="PF17177"/>
    </source>
</evidence>
<dbReference type="NCBIfam" id="TIGR00756">
    <property type="entry name" value="PPR"/>
    <property type="match status" value="2"/>
</dbReference>
<evidence type="ECO:0000256" key="1">
    <source>
        <dbReference type="ARBA" id="ARBA00022737"/>
    </source>
</evidence>
<keyword evidence="5" id="KW-1185">Reference proteome</keyword>
<dbReference type="Gene3D" id="1.25.40.10">
    <property type="entry name" value="Tetratricopeptide repeat domain"/>
    <property type="match status" value="1"/>
</dbReference>
<organism evidence="4 5">
    <name type="scientific">Mucuna pruriens</name>
    <name type="common">Velvet bean</name>
    <name type="synonym">Dolichos pruriens</name>
    <dbReference type="NCBI Taxonomy" id="157652"/>
    <lineage>
        <taxon>Eukaryota</taxon>
        <taxon>Viridiplantae</taxon>
        <taxon>Streptophyta</taxon>
        <taxon>Embryophyta</taxon>
        <taxon>Tracheophyta</taxon>
        <taxon>Spermatophyta</taxon>
        <taxon>Magnoliopsida</taxon>
        <taxon>eudicotyledons</taxon>
        <taxon>Gunneridae</taxon>
        <taxon>Pentapetalae</taxon>
        <taxon>rosids</taxon>
        <taxon>fabids</taxon>
        <taxon>Fabales</taxon>
        <taxon>Fabaceae</taxon>
        <taxon>Papilionoideae</taxon>
        <taxon>50 kb inversion clade</taxon>
        <taxon>NPAAA clade</taxon>
        <taxon>indigoferoid/millettioid clade</taxon>
        <taxon>Phaseoleae</taxon>
        <taxon>Mucuna</taxon>
    </lineage>
</organism>
<dbReference type="InterPro" id="IPR002885">
    <property type="entry name" value="PPR_rpt"/>
</dbReference>
<evidence type="ECO:0000313" key="4">
    <source>
        <dbReference type="EMBL" id="RDX65217.1"/>
    </source>
</evidence>
<feature type="repeat" description="PPR" evidence="2">
    <location>
        <begin position="54"/>
        <end position="88"/>
    </location>
</feature>
<accession>A0A371EGN9</accession>
<feature type="non-terminal residue" evidence="4">
    <location>
        <position position="1"/>
    </location>
</feature>
<name>A0A371EGN9_MUCPR</name>
<evidence type="ECO:0000313" key="5">
    <source>
        <dbReference type="Proteomes" id="UP000257109"/>
    </source>
</evidence>
<gene>
    <name evidence="4" type="ORF">CR513_56141</name>
</gene>
<keyword evidence="1" id="KW-0677">Repeat</keyword>
<sequence length="143" mass="16495">VHEALDIVVEMCEAGFTLSTEVLHSILQICDRTSEYNLVHQIFSTIRHYNLESNDETFRSMIDLFLKMKDLEGAYKMLDDLEELNWKPTTGMYNVIMAGCFQEKNISDGVRVLEHMQCADIKPDSQTFSYLISNSKTEEDTVK</sequence>
<dbReference type="InterPro" id="IPR033443">
    <property type="entry name" value="PROP1-like_PPR_dom"/>
</dbReference>